<keyword evidence="11" id="KW-1185">Reference proteome</keyword>
<dbReference type="InterPro" id="IPR006806">
    <property type="entry name" value="NDUFA5"/>
</dbReference>
<feature type="region of interest" description="Disordered" evidence="9">
    <location>
        <begin position="101"/>
        <end position="120"/>
    </location>
</feature>
<keyword evidence="6" id="KW-0249">Electron transport</keyword>
<evidence type="ECO:0000313" key="11">
    <source>
        <dbReference type="Proteomes" id="UP000278143"/>
    </source>
</evidence>
<dbReference type="EMBL" id="KZ989881">
    <property type="protein sequence ID" value="RKP25105.1"/>
    <property type="molecule type" value="Genomic_DNA"/>
</dbReference>
<feature type="non-terminal residue" evidence="10">
    <location>
        <position position="1"/>
    </location>
</feature>
<keyword evidence="5" id="KW-0999">Mitochondrion inner membrane</keyword>
<evidence type="ECO:0000256" key="5">
    <source>
        <dbReference type="ARBA" id="ARBA00022792"/>
    </source>
</evidence>
<evidence type="ECO:0000256" key="3">
    <source>
        <dbReference type="ARBA" id="ARBA00022448"/>
    </source>
</evidence>
<dbReference type="PANTHER" id="PTHR12653:SF0">
    <property type="entry name" value="NADH DEHYDROGENASE [UBIQUINONE] 1 ALPHA SUBCOMPLEX SUBUNIT 5"/>
    <property type="match status" value="1"/>
</dbReference>
<gene>
    <name evidence="10" type="ORF">SYNPS1DRAFT_16138</name>
</gene>
<dbReference type="GO" id="GO:0022904">
    <property type="term" value="P:respiratory electron transport chain"/>
    <property type="evidence" value="ECO:0007669"/>
    <property type="project" value="InterPro"/>
</dbReference>
<accession>A0A4P9YYU5</accession>
<name>A0A4P9YYU5_9FUNG</name>
<evidence type="ECO:0000256" key="2">
    <source>
        <dbReference type="ARBA" id="ARBA00010261"/>
    </source>
</evidence>
<evidence type="ECO:0000256" key="1">
    <source>
        <dbReference type="ARBA" id="ARBA00004443"/>
    </source>
</evidence>
<comment type="similarity">
    <text evidence="2">Belongs to the complex I NDUFA5 subunit family.</text>
</comment>
<dbReference type="GO" id="GO:0005743">
    <property type="term" value="C:mitochondrial inner membrane"/>
    <property type="evidence" value="ECO:0007669"/>
    <property type="project" value="UniProtKB-SubCell"/>
</dbReference>
<evidence type="ECO:0000256" key="6">
    <source>
        <dbReference type="ARBA" id="ARBA00022982"/>
    </source>
</evidence>
<dbReference type="PANTHER" id="PTHR12653">
    <property type="entry name" value="NADH-UBIQUINONE OXIDOREDUCTASE 13 KD-B SUBUNIT"/>
    <property type="match status" value="1"/>
</dbReference>
<dbReference type="AlphaFoldDB" id="A0A4P9YYU5"/>
<dbReference type="OrthoDB" id="286811at2759"/>
<evidence type="ECO:0000256" key="8">
    <source>
        <dbReference type="ARBA" id="ARBA00023136"/>
    </source>
</evidence>
<keyword evidence="7" id="KW-0496">Mitochondrion</keyword>
<reference evidence="11" key="1">
    <citation type="journal article" date="2018" name="Nat. Microbiol.">
        <title>Leveraging single-cell genomics to expand the fungal tree of life.</title>
        <authorList>
            <person name="Ahrendt S.R."/>
            <person name="Quandt C.A."/>
            <person name="Ciobanu D."/>
            <person name="Clum A."/>
            <person name="Salamov A."/>
            <person name="Andreopoulos B."/>
            <person name="Cheng J.F."/>
            <person name="Woyke T."/>
            <person name="Pelin A."/>
            <person name="Henrissat B."/>
            <person name="Reynolds N.K."/>
            <person name="Benny G.L."/>
            <person name="Smith M.E."/>
            <person name="James T.Y."/>
            <person name="Grigoriev I.V."/>
        </authorList>
    </citation>
    <scope>NUCLEOTIDE SEQUENCE [LARGE SCALE GENOMIC DNA]</scope>
    <source>
        <strain evidence="11">Benny S71-1</strain>
    </source>
</reference>
<comment type="subcellular location">
    <subcellularLocation>
        <location evidence="1">Mitochondrion inner membrane</location>
        <topology evidence="1">Peripheral membrane protein</topology>
        <orientation evidence="1">Matrix side</orientation>
    </subcellularLocation>
</comment>
<feature type="compositionally biased region" description="Polar residues" evidence="9">
    <location>
        <begin position="104"/>
        <end position="120"/>
    </location>
</feature>
<organism evidence="10 11">
    <name type="scientific">Syncephalis pseudoplumigaleata</name>
    <dbReference type="NCBI Taxonomy" id="1712513"/>
    <lineage>
        <taxon>Eukaryota</taxon>
        <taxon>Fungi</taxon>
        <taxon>Fungi incertae sedis</taxon>
        <taxon>Zoopagomycota</taxon>
        <taxon>Zoopagomycotina</taxon>
        <taxon>Zoopagomycetes</taxon>
        <taxon>Zoopagales</taxon>
        <taxon>Piptocephalidaceae</taxon>
        <taxon>Syncephalis</taxon>
    </lineage>
</organism>
<protein>
    <submittedName>
        <fullName evidence="10">ETC complex I subunit conserved region-domain-containing protein</fullName>
    </submittedName>
</protein>
<keyword evidence="4" id="KW-0679">Respiratory chain</keyword>
<keyword evidence="3" id="KW-0813">Transport</keyword>
<proteinExistence type="inferred from homology"/>
<evidence type="ECO:0000256" key="4">
    <source>
        <dbReference type="ARBA" id="ARBA00022660"/>
    </source>
</evidence>
<evidence type="ECO:0000256" key="7">
    <source>
        <dbReference type="ARBA" id="ARBA00023128"/>
    </source>
</evidence>
<dbReference type="Proteomes" id="UP000278143">
    <property type="component" value="Unassembled WGS sequence"/>
</dbReference>
<evidence type="ECO:0000256" key="9">
    <source>
        <dbReference type="SAM" id="MobiDB-lite"/>
    </source>
</evidence>
<evidence type="ECO:0000313" key="10">
    <source>
        <dbReference type="EMBL" id="RKP25105.1"/>
    </source>
</evidence>
<dbReference type="Pfam" id="PF04716">
    <property type="entry name" value="ETC_C1_NDUFA5"/>
    <property type="match status" value="1"/>
</dbReference>
<sequence length="120" mass="13453">TTSLTGISVHPNPRPHLIKVYHETLEALKPIPSTAVYRQAAEALTRQRLGVVERLENVEDIEETLDAGQIEEVIIQAEDELKLVAKMIEWKAWEPLEVPAPEGQWTQYRANTTTGGKTTP</sequence>
<keyword evidence="8" id="KW-0472">Membrane</keyword>